<dbReference type="STRING" id="44010.AWC00_27565"/>
<gene>
    <name evidence="3" type="ORF">MCNS_25040</name>
</gene>
<dbReference type="InterPro" id="IPR000917">
    <property type="entry name" value="Sulfatase_N"/>
</dbReference>
<dbReference type="SUPFAM" id="SSF53649">
    <property type="entry name" value="Alkaline phosphatase-like"/>
    <property type="match status" value="1"/>
</dbReference>
<keyword evidence="4" id="KW-1185">Reference proteome</keyword>
<dbReference type="Pfam" id="PF00884">
    <property type="entry name" value="Sulfatase"/>
    <property type="match status" value="1"/>
</dbReference>
<dbReference type="InterPro" id="IPR017850">
    <property type="entry name" value="Alkaline_phosphatase_core_sf"/>
</dbReference>
<sequence length="466" mass="51660">MTDRRHDNLLIVHWHDTGRWLGAYGHPGVSSPRLDRLAAEGILFTRAHAAAPQCSPSRGAIFTGRYPHSNGLIGLAHHGFEYREGVRTLPQILSEAGWYSALFGMQHETSFPARLGFDEFDVSDSHCDHVVAKAQEWLTESAPLDGGDPFLLTAGFFETHRPWAGEYRPASLEVVEVPAYLPDVADVRSDLADFYGAIAVADAAVGRLLDTLAETGLDASTWVVFFTDHGAPFPRAKSMLYGAGTEISLIIRPPTRLGVEPRVYDELFSGIDLLPTLLDMFGIEVPADVEGVSHANNLLRFTAGAAPVRREVFTEKTFHDSFDPMRAVRTKEYSYIENYAPRHLVDLPLDIQDSPSGKAVYEYAEGPRPPRELYNLLDDPDELNNLLLGDERDGLAGVADELALRLRQWRERTGDVCPSESAGPRILFERTETYVEASMRTLGVRPTPRSPRGTERGVRQVTGTKH</sequence>
<proteinExistence type="predicted"/>
<dbReference type="Gene3D" id="3.40.720.10">
    <property type="entry name" value="Alkaline Phosphatase, subunit A"/>
    <property type="match status" value="1"/>
</dbReference>
<dbReference type="GO" id="GO:0005737">
    <property type="term" value="C:cytoplasm"/>
    <property type="evidence" value="ECO:0007669"/>
    <property type="project" value="TreeGrafter"/>
</dbReference>
<name>A0A1X1SS93_9MYCO</name>
<dbReference type="PANTHER" id="PTHR45953:SF1">
    <property type="entry name" value="IDURONATE 2-SULFATASE"/>
    <property type="match status" value="1"/>
</dbReference>
<reference evidence="3 4" key="1">
    <citation type="journal article" date="2019" name="Emerg. Microbes Infect.">
        <title>Comprehensive subspecies identification of 175 nontuberculous mycobacteria species based on 7547 genomic profiles.</title>
        <authorList>
            <person name="Matsumoto Y."/>
            <person name="Kinjo T."/>
            <person name="Motooka D."/>
            <person name="Nabeya D."/>
            <person name="Jung N."/>
            <person name="Uechi K."/>
            <person name="Horii T."/>
            <person name="Iida T."/>
            <person name="Fujita J."/>
            <person name="Nakamura S."/>
        </authorList>
    </citation>
    <scope>NUCLEOTIDE SEQUENCE [LARGE SCALE GENOMIC DNA]</scope>
    <source>
        <strain evidence="3 4">JCM 14738</strain>
    </source>
</reference>
<accession>A0A1X1SS93</accession>
<dbReference type="OrthoDB" id="9777306at2"/>
<keyword evidence="2" id="KW-0378">Hydrolase</keyword>
<dbReference type="EMBL" id="AP022613">
    <property type="protein sequence ID" value="BBZ39441.1"/>
    <property type="molecule type" value="Genomic_DNA"/>
</dbReference>
<evidence type="ECO:0000256" key="1">
    <source>
        <dbReference type="ARBA" id="ARBA00022723"/>
    </source>
</evidence>
<organism evidence="3 4">
    <name type="scientific">Mycobacterium conspicuum</name>
    <dbReference type="NCBI Taxonomy" id="44010"/>
    <lineage>
        <taxon>Bacteria</taxon>
        <taxon>Bacillati</taxon>
        <taxon>Actinomycetota</taxon>
        <taxon>Actinomycetes</taxon>
        <taxon>Mycobacteriales</taxon>
        <taxon>Mycobacteriaceae</taxon>
        <taxon>Mycobacterium</taxon>
    </lineage>
</organism>
<evidence type="ECO:0000313" key="4">
    <source>
        <dbReference type="Proteomes" id="UP000467385"/>
    </source>
</evidence>
<dbReference type="PANTHER" id="PTHR45953">
    <property type="entry name" value="IDURONATE 2-SULFATASE"/>
    <property type="match status" value="1"/>
</dbReference>
<evidence type="ECO:0000313" key="3">
    <source>
        <dbReference type="EMBL" id="BBZ39441.1"/>
    </source>
</evidence>
<evidence type="ECO:0000256" key="2">
    <source>
        <dbReference type="ARBA" id="ARBA00022801"/>
    </source>
</evidence>
<dbReference type="RefSeq" id="WP_085236347.1">
    <property type="nucleotide sequence ID" value="NZ_AP022613.1"/>
</dbReference>
<dbReference type="GO" id="GO:0046872">
    <property type="term" value="F:metal ion binding"/>
    <property type="evidence" value="ECO:0007669"/>
    <property type="project" value="UniProtKB-KW"/>
</dbReference>
<dbReference type="Proteomes" id="UP000467385">
    <property type="component" value="Chromosome"/>
</dbReference>
<protein>
    <submittedName>
        <fullName evidence="3">Sulfatase</fullName>
    </submittedName>
</protein>
<dbReference type="AlphaFoldDB" id="A0A1X1SS93"/>
<dbReference type="CDD" id="cd16027">
    <property type="entry name" value="SGSH"/>
    <property type="match status" value="1"/>
</dbReference>
<dbReference type="GO" id="GO:0008484">
    <property type="term" value="F:sulfuric ester hydrolase activity"/>
    <property type="evidence" value="ECO:0007669"/>
    <property type="project" value="TreeGrafter"/>
</dbReference>
<keyword evidence="1" id="KW-0479">Metal-binding</keyword>